<dbReference type="EMBL" id="BAAFRS010000247">
    <property type="protein sequence ID" value="GAB1225236.1"/>
    <property type="molecule type" value="Genomic_DNA"/>
</dbReference>
<dbReference type="Gene3D" id="1.10.418.10">
    <property type="entry name" value="Calponin-like domain"/>
    <property type="match status" value="2"/>
</dbReference>
<dbReference type="Proteomes" id="UP001628156">
    <property type="component" value="Unassembled WGS sequence"/>
</dbReference>
<evidence type="ECO:0000256" key="1">
    <source>
        <dbReference type="SAM" id="Coils"/>
    </source>
</evidence>
<feature type="coiled-coil region" evidence="1">
    <location>
        <begin position="267"/>
        <end position="442"/>
    </location>
</feature>
<evidence type="ECO:0000313" key="5">
    <source>
        <dbReference type="Proteomes" id="UP001628156"/>
    </source>
</evidence>
<dbReference type="PROSITE" id="PS50021">
    <property type="entry name" value="CH"/>
    <property type="match status" value="2"/>
</dbReference>
<evidence type="ECO:0000256" key="2">
    <source>
        <dbReference type="SAM" id="MobiDB-lite"/>
    </source>
</evidence>
<keyword evidence="1" id="KW-0175">Coiled coil</keyword>
<keyword evidence="5" id="KW-1185">Reference proteome</keyword>
<dbReference type="PANTHER" id="PTHR11915">
    <property type="entry name" value="SPECTRIN/FILAMIN RELATED CYTOSKELETAL PROTEIN"/>
    <property type="match status" value="1"/>
</dbReference>
<dbReference type="SMART" id="SM00033">
    <property type="entry name" value="CH"/>
    <property type="match status" value="2"/>
</dbReference>
<proteinExistence type="predicted"/>
<dbReference type="InterPro" id="IPR001715">
    <property type="entry name" value="CH_dom"/>
</dbReference>
<organism evidence="4 5">
    <name type="scientific">Entamoeba nuttalli</name>
    <dbReference type="NCBI Taxonomy" id="412467"/>
    <lineage>
        <taxon>Eukaryota</taxon>
        <taxon>Amoebozoa</taxon>
        <taxon>Evosea</taxon>
        <taxon>Archamoebae</taxon>
        <taxon>Mastigamoebida</taxon>
        <taxon>Entamoebidae</taxon>
        <taxon>Entamoeba</taxon>
    </lineage>
</organism>
<feature type="compositionally biased region" description="Basic residues" evidence="2">
    <location>
        <begin position="545"/>
        <end position="560"/>
    </location>
</feature>
<feature type="region of interest" description="Disordered" evidence="2">
    <location>
        <begin position="540"/>
        <end position="560"/>
    </location>
</feature>
<evidence type="ECO:0000313" key="4">
    <source>
        <dbReference type="EMBL" id="GAB1225236.1"/>
    </source>
</evidence>
<evidence type="ECO:0000259" key="3">
    <source>
        <dbReference type="PROSITE" id="PS50021"/>
    </source>
</evidence>
<gene>
    <name evidence="4" type="ORF">ENUP19_0247G0028</name>
</gene>
<reference evidence="4 5" key="1">
    <citation type="journal article" date="2019" name="PLoS Negl. Trop. Dis.">
        <title>Whole genome sequencing of Entamoeba nuttalli reveals mammalian host-related molecular signatures and a novel octapeptide-repeat surface protein.</title>
        <authorList>
            <person name="Tanaka M."/>
            <person name="Makiuchi T."/>
            <person name="Komiyama T."/>
            <person name="Shiina T."/>
            <person name="Osaki K."/>
            <person name="Tachibana H."/>
        </authorList>
    </citation>
    <scope>NUCLEOTIDE SEQUENCE [LARGE SCALE GENOMIC DNA]</scope>
    <source>
        <strain evidence="4 5">P19-061405</strain>
    </source>
</reference>
<dbReference type="Pfam" id="PF00307">
    <property type="entry name" value="CH"/>
    <property type="match status" value="2"/>
</dbReference>
<feature type="domain" description="Calponin-homology (CH)" evidence="3">
    <location>
        <begin position="138"/>
        <end position="241"/>
    </location>
</feature>
<name>A0ABQ0DQW4_9EUKA</name>
<sequence>MSQQQGNNKEAGWVRVQIQLFTLWMDEVLQQRQMGVKDLAVDLKDGIRVINFFELLSGKTLKEKYDLRPKNRIQMVHNLHLAMQFLEREMLVRNPGCFAEDVVDADIHGVKLILGLLYTLYRKYRLSVLVDKKKGKSMKEEDALLEWVKEVTDGYGVTVENFKHSFNDGKVYLALAHVISNKSFDYDEFKDKSRTEILEKAFSVAEENGIHRLLMVDEVANGDIDERALVLYTSLYHHEYLKRKEMEALQGDVEKNQAQLELEAKSKDDLIKLNVDLKTQHETLTNELNDMEKQLVEKRLVLTDLQKKGVELDQTLVEKKESFGKIDLEKNDSEVNLKAAEVLFNQLTEKYENFTAVGEDDKEEINDLTKEIEEIRKMVEERKKQLAEMKEKEGESMASKFVEENKRSAELGDKKTDLVEEIEELEEEVSVLKKTVQTAQDDCDEDKKDLEKAGELQKLYLNIQPLEENLRRQIVDLHKWAPYLKSEEGFGQEDPKLKTLNEPKEGDYKEVFKEMAEDLEKENDEVGKILVQLKKEQLQKEQKKTAKVGVKKPVVKKEKK</sequence>
<protein>
    <recommendedName>
        <fullName evidence="3">Calponin-homology (CH) domain-containing protein</fullName>
    </recommendedName>
</protein>
<feature type="domain" description="Calponin-homology (CH)" evidence="3">
    <location>
        <begin position="15"/>
        <end position="125"/>
    </location>
</feature>
<dbReference type="InterPro" id="IPR036872">
    <property type="entry name" value="CH_dom_sf"/>
</dbReference>
<accession>A0ABQ0DQW4</accession>
<dbReference type="SUPFAM" id="SSF47576">
    <property type="entry name" value="Calponin-homology domain, CH-domain"/>
    <property type="match status" value="1"/>
</dbReference>
<comment type="caution">
    <text evidence="4">The sequence shown here is derived from an EMBL/GenBank/DDBJ whole genome shotgun (WGS) entry which is preliminary data.</text>
</comment>